<protein>
    <submittedName>
        <fullName evidence="3">Uncharacterized protein</fullName>
    </submittedName>
</protein>
<reference evidence="3 4" key="1">
    <citation type="submission" date="2018-10" db="EMBL/GenBank/DDBJ databases">
        <title>Genomic Encyclopedia of Archaeal and Bacterial Type Strains, Phase II (KMG-II): from individual species to whole genera.</title>
        <authorList>
            <person name="Goeker M."/>
        </authorList>
    </citation>
    <scope>NUCLEOTIDE SEQUENCE [LARGE SCALE GENOMIC DNA]</scope>
    <source>
        <strain evidence="3 4">RP-AC37</strain>
    </source>
</reference>
<evidence type="ECO:0000313" key="3">
    <source>
        <dbReference type="EMBL" id="RKS72652.1"/>
    </source>
</evidence>
<feature type="transmembrane region" description="Helical" evidence="2">
    <location>
        <begin position="52"/>
        <end position="73"/>
    </location>
</feature>
<evidence type="ECO:0000313" key="4">
    <source>
        <dbReference type="Proteomes" id="UP000281955"/>
    </source>
</evidence>
<evidence type="ECO:0000256" key="1">
    <source>
        <dbReference type="SAM" id="MobiDB-lite"/>
    </source>
</evidence>
<keyword evidence="4" id="KW-1185">Reference proteome</keyword>
<keyword evidence="2" id="KW-0472">Membrane</keyword>
<accession>A0A420XN11</accession>
<evidence type="ECO:0000256" key="2">
    <source>
        <dbReference type="SAM" id="Phobius"/>
    </source>
</evidence>
<dbReference type="InParanoid" id="A0A420XN11"/>
<dbReference type="EMBL" id="RBWV01000013">
    <property type="protein sequence ID" value="RKS72652.1"/>
    <property type="molecule type" value="Genomic_DNA"/>
</dbReference>
<comment type="caution">
    <text evidence="3">The sequence shown here is derived from an EMBL/GenBank/DDBJ whole genome shotgun (WGS) entry which is preliminary data.</text>
</comment>
<proteinExistence type="predicted"/>
<dbReference type="AlphaFoldDB" id="A0A420XN11"/>
<dbReference type="Proteomes" id="UP000281955">
    <property type="component" value="Unassembled WGS sequence"/>
</dbReference>
<feature type="region of interest" description="Disordered" evidence="1">
    <location>
        <begin position="1"/>
        <end position="39"/>
    </location>
</feature>
<keyword evidence="2" id="KW-1133">Transmembrane helix</keyword>
<sequence>MGSFVQPHRRFRESERRRRAGLPLRPEAPTSPRRRAHGGGALGSLAYGGVGWAPGLLVIGVALGFGWFVFLLFSSLRREFGLEHDARLRYEGKA</sequence>
<name>A0A420XN11_9ACTN</name>
<keyword evidence="2" id="KW-0812">Transmembrane</keyword>
<organism evidence="3 4">
    <name type="scientific">Motilibacter peucedani</name>
    <dbReference type="NCBI Taxonomy" id="598650"/>
    <lineage>
        <taxon>Bacteria</taxon>
        <taxon>Bacillati</taxon>
        <taxon>Actinomycetota</taxon>
        <taxon>Actinomycetes</taxon>
        <taxon>Motilibacterales</taxon>
        <taxon>Motilibacteraceae</taxon>
        <taxon>Motilibacter</taxon>
    </lineage>
</organism>
<gene>
    <name evidence="3" type="ORF">CLV35_2900</name>
</gene>